<name>A0A315XNP2_9EURY</name>
<comment type="subunit">
    <text evidence="7">Monomer.</text>
</comment>
<keyword evidence="3 7" id="KW-0028">Amino-acid biosynthesis</keyword>
<dbReference type="CDD" id="cd01556">
    <property type="entry name" value="EPSP_synthase"/>
    <property type="match status" value="1"/>
</dbReference>
<feature type="binding site" evidence="7">
    <location>
        <position position="168"/>
    </location>
    <ligand>
        <name>phosphoenolpyruvate</name>
        <dbReference type="ChEBI" id="CHEBI:58702"/>
    </ligand>
</feature>
<comment type="caution">
    <text evidence="9">The sequence shown here is derived from an EMBL/GenBank/DDBJ whole genome shotgun (WGS) entry which is preliminary data.</text>
</comment>
<evidence type="ECO:0000256" key="7">
    <source>
        <dbReference type="HAMAP-Rule" id="MF_00210"/>
    </source>
</evidence>
<dbReference type="Proteomes" id="UP000251717">
    <property type="component" value="Unassembled WGS sequence"/>
</dbReference>
<dbReference type="PROSITE" id="PS00885">
    <property type="entry name" value="EPSP_SYNTHASE_2"/>
    <property type="match status" value="1"/>
</dbReference>
<feature type="binding site" evidence="7">
    <location>
        <position position="194"/>
    </location>
    <ligand>
        <name>3-phosphoshikimate</name>
        <dbReference type="ChEBI" id="CHEBI:145989"/>
    </ligand>
</feature>
<comment type="caution">
    <text evidence="7">Lacks conserved residue(s) required for the propagation of feature annotation.</text>
</comment>
<dbReference type="GO" id="GO:0005737">
    <property type="term" value="C:cytoplasm"/>
    <property type="evidence" value="ECO:0007669"/>
    <property type="project" value="UniProtKB-SubCell"/>
</dbReference>
<feature type="binding site" evidence="7">
    <location>
        <position position="26"/>
    </location>
    <ligand>
        <name>3-phosphoshikimate</name>
        <dbReference type="ChEBI" id="CHEBI:145989"/>
    </ligand>
</feature>
<reference evidence="9 10" key="1">
    <citation type="submission" date="2017-03" db="EMBL/GenBank/DDBJ databases">
        <title>Genome sequence of Methanobrevibacter thaueri.</title>
        <authorList>
            <person name="Poehlein A."/>
            <person name="Seedorf H."/>
            <person name="Daniel R."/>
        </authorList>
    </citation>
    <scope>NUCLEOTIDE SEQUENCE [LARGE SCALE GENOMIC DNA]</scope>
    <source>
        <strain evidence="9 10">DSM 11995</strain>
    </source>
</reference>
<evidence type="ECO:0000256" key="4">
    <source>
        <dbReference type="ARBA" id="ARBA00022679"/>
    </source>
</evidence>
<evidence type="ECO:0000256" key="3">
    <source>
        <dbReference type="ARBA" id="ARBA00022605"/>
    </source>
</evidence>
<dbReference type="GO" id="GO:0009423">
    <property type="term" value="P:chorismate biosynthetic process"/>
    <property type="evidence" value="ECO:0007669"/>
    <property type="project" value="UniProtKB-UniRule"/>
</dbReference>
<feature type="binding site" evidence="7">
    <location>
        <position position="355"/>
    </location>
    <ligand>
        <name>phosphoenolpyruvate</name>
        <dbReference type="ChEBI" id="CHEBI:58702"/>
    </ligand>
</feature>
<dbReference type="AlphaFoldDB" id="A0A315XNP2"/>
<keyword evidence="7" id="KW-0963">Cytoplasm</keyword>
<feature type="domain" description="Enolpyruvate transferase" evidence="8">
    <location>
        <begin position="6"/>
        <end position="428"/>
    </location>
</feature>
<dbReference type="InterPro" id="IPR006264">
    <property type="entry name" value="EPSP_synthase"/>
</dbReference>
<dbReference type="UniPathway" id="UPA00053">
    <property type="reaction ID" value="UER00089"/>
</dbReference>
<evidence type="ECO:0000313" key="10">
    <source>
        <dbReference type="Proteomes" id="UP000251717"/>
    </source>
</evidence>
<dbReference type="Pfam" id="PF00275">
    <property type="entry name" value="EPSP_synthase"/>
    <property type="match status" value="1"/>
</dbReference>
<proteinExistence type="inferred from homology"/>
<comment type="pathway">
    <text evidence="1">Metabolic intermediate biosynthesis; chorismate biosynthesis; chorismate from D-erythrose 4-phosphate and phosphoenolpyruvate: step 6/7.</text>
</comment>
<gene>
    <name evidence="7 9" type="primary">aroA</name>
    <name evidence="9" type="ORF">MBBTH_08410</name>
</gene>
<dbReference type="PIRSF" id="PIRSF000505">
    <property type="entry name" value="EPSPS"/>
    <property type="match status" value="1"/>
</dbReference>
<feature type="binding site" evidence="7">
    <location>
        <position position="22"/>
    </location>
    <ligand>
        <name>3-phosphoshikimate</name>
        <dbReference type="ChEBI" id="CHEBI:145989"/>
    </ligand>
</feature>
<dbReference type="HAMAP" id="MF_00210">
    <property type="entry name" value="EPSP_synth"/>
    <property type="match status" value="1"/>
</dbReference>
<dbReference type="Gene3D" id="3.65.10.10">
    <property type="entry name" value="Enolpyruvate transferase domain"/>
    <property type="match status" value="2"/>
</dbReference>
<evidence type="ECO:0000256" key="1">
    <source>
        <dbReference type="ARBA" id="ARBA00004811"/>
    </source>
</evidence>
<feature type="binding site" evidence="7">
    <location>
        <position position="21"/>
    </location>
    <ligand>
        <name>phosphoenolpyruvate</name>
        <dbReference type="ChEBI" id="CHEBI:58702"/>
    </ligand>
</feature>
<comment type="similarity">
    <text evidence="2 7">Belongs to the EPSP synthase family.</text>
</comment>
<dbReference type="InterPro" id="IPR001986">
    <property type="entry name" value="Enolpyruvate_Tfrase_dom"/>
</dbReference>
<feature type="binding site" evidence="7">
    <location>
        <position position="168"/>
    </location>
    <ligand>
        <name>3-phosphoshikimate</name>
        <dbReference type="ChEBI" id="CHEBI:145989"/>
    </ligand>
</feature>
<dbReference type="PANTHER" id="PTHR21090:SF5">
    <property type="entry name" value="PENTAFUNCTIONAL AROM POLYPEPTIDE"/>
    <property type="match status" value="1"/>
</dbReference>
<feature type="binding site" evidence="7">
    <location>
        <position position="351"/>
    </location>
    <ligand>
        <name>3-phosphoshikimate</name>
        <dbReference type="ChEBI" id="CHEBI:145989"/>
    </ligand>
</feature>
<dbReference type="GO" id="GO:0003866">
    <property type="term" value="F:3-phosphoshikimate 1-carboxyvinyltransferase activity"/>
    <property type="evidence" value="ECO:0007669"/>
    <property type="project" value="UniProtKB-UniRule"/>
</dbReference>
<feature type="binding site" evidence="7">
    <location>
        <position position="21"/>
    </location>
    <ligand>
        <name>3-phosphoshikimate</name>
        <dbReference type="ChEBI" id="CHEBI:145989"/>
    </ligand>
</feature>
<dbReference type="InterPro" id="IPR013792">
    <property type="entry name" value="RNA3'P_cycl/enolpyr_Trfase_a/b"/>
</dbReference>
<evidence type="ECO:0000256" key="5">
    <source>
        <dbReference type="ARBA" id="ARBA00023141"/>
    </source>
</evidence>
<protein>
    <recommendedName>
        <fullName evidence="7">3-phosphoshikimate 1-carboxyvinyltransferase</fullName>
        <ecNumber evidence="7">2.5.1.19</ecNumber>
    </recommendedName>
    <alternativeName>
        <fullName evidence="7">5-enolpyruvylshikimate-3-phosphate synthase</fullName>
        <shortName evidence="7">EPSP synthase</shortName>
        <shortName evidence="7">EPSPS</shortName>
    </alternativeName>
</protein>
<organism evidence="9 10">
    <name type="scientific">Methanobrevibacter thaueri</name>
    <dbReference type="NCBI Taxonomy" id="190975"/>
    <lineage>
        <taxon>Archaea</taxon>
        <taxon>Methanobacteriati</taxon>
        <taxon>Methanobacteriota</taxon>
        <taxon>Methanomada group</taxon>
        <taxon>Methanobacteria</taxon>
        <taxon>Methanobacteriales</taxon>
        <taxon>Methanobacteriaceae</taxon>
        <taxon>Methanobrevibacter</taxon>
    </lineage>
</organism>
<feature type="binding site" evidence="7">
    <location>
        <position position="395"/>
    </location>
    <ligand>
        <name>phosphoenolpyruvate</name>
        <dbReference type="ChEBI" id="CHEBI:58702"/>
    </ligand>
</feature>
<dbReference type="InterPro" id="IPR023193">
    <property type="entry name" value="EPSP_synthase_CS"/>
</dbReference>
<comment type="function">
    <text evidence="7">Catalyzes the transfer of the enolpyruvyl moiety of phosphoenolpyruvate (PEP) to the 5-hydroxyl of shikimate-3-phosphate (S3P) to produce enolpyruvyl shikimate-3-phosphate and inorganic phosphate.</text>
</comment>
<feature type="binding site" evidence="7">
    <location>
        <position position="324"/>
    </location>
    <ligand>
        <name>3-phosphoshikimate</name>
        <dbReference type="ChEBI" id="CHEBI:145989"/>
    </ligand>
</feature>
<dbReference type="SUPFAM" id="SSF55205">
    <property type="entry name" value="EPT/RTPC-like"/>
    <property type="match status" value="1"/>
</dbReference>
<dbReference type="EC" id="2.5.1.19" evidence="7"/>
<evidence type="ECO:0000256" key="2">
    <source>
        <dbReference type="ARBA" id="ARBA00009948"/>
    </source>
</evidence>
<comment type="subcellular location">
    <subcellularLocation>
        <location evidence="7">Cytoplasm</location>
    </subcellularLocation>
</comment>
<evidence type="ECO:0000313" key="9">
    <source>
        <dbReference type="EMBL" id="PWB87573.1"/>
    </source>
</evidence>
<dbReference type="GO" id="GO:0009073">
    <property type="term" value="P:aromatic amino acid family biosynthetic process"/>
    <property type="evidence" value="ECO:0007669"/>
    <property type="project" value="UniProtKB-KW"/>
</dbReference>
<accession>A0A315XNP2</accession>
<evidence type="ECO:0000259" key="8">
    <source>
        <dbReference type="Pfam" id="PF00275"/>
    </source>
</evidence>
<feature type="binding site" evidence="7">
    <location>
        <position position="166"/>
    </location>
    <ligand>
        <name>3-phosphoshikimate</name>
        <dbReference type="ChEBI" id="CHEBI:145989"/>
    </ligand>
</feature>
<dbReference type="OrthoDB" id="43788at2157"/>
<feature type="binding site" evidence="7">
    <location>
        <position position="121"/>
    </location>
    <ligand>
        <name>phosphoenolpyruvate</name>
        <dbReference type="ChEBI" id="CHEBI:58702"/>
    </ligand>
</feature>
<feature type="binding site" evidence="7">
    <location>
        <position position="93"/>
    </location>
    <ligand>
        <name>phosphoenolpyruvate</name>
        <dbReference type="ChEBI" id="CHEBI:58702"/>
    </ligand>
</feature>
<dbReference type="InterPro" id="IPR036968">
    <property type="entry name" value="Enolpyruvate_Tfrase_sf"/>
</dbReference>
<feature type="binding site" evidence="7">
    <location>
        <position position="167"/>
    </location>
    <ligand>
        <name>3-phosphoshikimate</name>
        <dbReference type="ChEBI" id="CHEBI:145989"/>
    </ligand>
</feature>
<sequence>MKLKVKNISKIGGVVKAPPSKSYSHRAVILASLANGTSKLYDMLYSEDTLSSIRVCKALGAKIKKTDDYLEVVGTGGKLHNSSEEPIDLANSGTTLRLMTSISALSDNEVILTGDESLQTRPMGLLMDALMPLGIETESLNDNDKAPILIKPGYVGGETNIYGNVSSQYISSIIISSPLSDKGVTLYVLPEFKSKPYVNMTLDIMKKFGVKSLRGYYLKHESCDKEHQSCRIDEFKVKKQDYVACDYTVEGDYSSASYLLALIAINGGKAKIKNLFRDSKQGDKYILDILQKMGATIIRGEDYVEIASNGDLKAIDVNLSNAPDLLITVAVLAAMAEGTTHITGVAHARVKETDRIDTTCRELEKLGCKLVEHEDGMSITGGVSSGVVDSHGDHRLAMAFSLIGLKHDIEITNGEVFDVSFPNFIESMAELGFELELENE</sequence>
<dbReference type="RefSeq" id="WP_116591809.1">
    <property type="nucleotide sequence ID" value="NZ_MZGS01000019.1"/>
</dbReference>
<comment type="catalytic activity">
    <reaction evidence="6">
        <text>3-phosphoshikimate + phosphoenolpyruvate = 5-O-(1-carboxyvinyl)-3-phosphoshikimate + phosphate</text>
        <dbReference type="Rhea" id="RHEA:21256"/>
        <dbReference type="ChEBI" id="CHEBI:43474"/>
        <dbReference type="ChEBI" id="CHEBI:57701"/>
        <dbReference type="ChEBI" id="CHEBI:58702"/>
        <dbReference type="ChEBI" id="CHEBI:145989"/>
        <dbReference type="EC" id="2.5.1.19"/>
    </reaction>
    <physiologicalReaction direction="left-to-right" evidence="6">
        <dbReference type="Rhea" id="RHEA:21257"/>
    </physiologicalReaction>
</comment>
<keyword evidence="10" id="KW-1185">Reference proteome</keyword>
<dbReference type="EMBL" id="MZGS01000019">
    <property type="protein sequence ID" value="PWB87573.1"/>
    <property type="molecule type" value="Genomic_DNA"/>
</dbReference>
<dbReference type="PANTHER" id="PTHR21090">
    <property type="entry name" value="AROM/DEHYDROQUINATE SYNTHASE"/>
    <property type="match status" value="1"/>
</dbReference>
<dbReference type="GO" id="GO:0008652">
    <property type="term" value="P:amino acid biosynthetic process"/>
    <property type="evidence" value="ECO:0007669"/>
    <property type="project" value="UniProtKB-KW"/>
</dbReference>
<evidence type="ECO:0000256" key="6">
    <source>
        <dbReference type="ARBA" id="ARBA00044633"/>
    </source>
</evidence>
<dbReference type="PROSITE" id="PS00104">
    <property type="entry name" value="EPSP_SYNTHASE_1"/>
    <property type="match status" value="1"/>
</dbReference>
<dbReference type="NCBIfam" id="TIGR01356">
    <property type="entry name" value="aroA"/>
    <property type="match status" value="1"/>
</dbReference>
<keyword evidence="4 7" id="KW-0808">Transferase</keyword>
<keyword evidence="5 7" id="KW-0057">Aromatic amino acid biosynthesis</keyword>
<feature type="active site" description="Proton acceptor" evidence="7">
    <location>
        <position position="324"/>
    </location>
</feature>